<feature type="transmembrane region" description="Helical" evidence="10">
    <location>
        <begin position="663"/>
        <end position="681"/>
    </location>
</feature>
<dbReference type="Pfam" id="PF01988">
    <property type="entry name" value="VIT1"/>
    <property type="match status" value="1"/>
</dbReference>
<keyword evidence="6 10" id="KW-1133">Transmembrane helix</keyword>
<feature type="compositionally biased region" description="Polar residues" evidence="9">
    <location>
        <begin position="437"/>
        <end position="448"/>
    </location>
</feature>
<feature type="region of interest" description="Disordered" evidence="9">
    <location>
        <begin position="184"/>
        <end position="276"/>
    </location>
</feature>
<feature type="compositionally biased region" description="Polar residues" evidence="9">
    <location>
        <begin position="399"/>
        <end position="410"/>
    </location>
</feature>
<comment type="similarity">
    <text evidence="2">Belongs to the CCC1 family.</text>
</comment>
<feature type="region of interest" description="Disordered" evidence="9">
    <location>
        <begin position="437"/>
        <end position="497"/>
    </location>
</feature>
<feature type="compositionally biased region" description="Low complexity" evidence="9">
    <location>
        <begin position="468"/>
        <end position="497"/>
    </location>
</feature>
<keyword evidence="3" id="KW-0410">Iron transport</keyword>
<protein>
    <recommendedName>
        <fullName evidence="13">Membrane protein of ER body-like protein</fullName>
    </recommendedName>
</protein>
<dbReference type="GO" id="GO:0005384">
    <property type="term" value="F:manganese ion transmembrane transporter activity"/>
    <property type="evidence" value="ECO:0007669"/>
    <property type="project" value="InterPro"/>
</dbReference>
<sequence>MDMEAQEQPLQEEEVEENAALLGRQSRQHDNNNSPSNNGAEEKTEENDHNKSVYFDIHQGSATVSEANSTDEELNLKTNKFAIPSTKTNNGNQKHLENESLSGLSPATVQKLHDKNINNLEDLQNTDQGDAEVDLIEEIVNEFTDLDVERVLQKQNTHDLYCPNCNSCITTRVVLRRRRRRVRNIRYKTKPGNNLETPTELDASLAYPPNYQGSDKHNVPPNRPPVANDHNNIGQRNVSPNGPPTPPTIDHNNNTQNGTPDHNNDTQNGTPTPPAVDRNTEIFRCLSCFSLFVPTGNGFKLFQCFGGGSNDSVIIQDVQTIPAPTKNWLSKIFSSGDDVIIDVEPQPDQMHPAQTNPLQTKPVPTQPHQTQPGHDVDPQPDQMHPAQTNPLQTHLVQTKPVPTQPHQTQPGHDVEPQPDQMHPAQTNPLQTHLVQTKPVPTQPHQTQPGHDVEPQPDQIHPAQTHPVQTKPYQTQPGQTQPGQTLPGQTQLGQMQPGHMQPVRTVESSNWDILKSIVYGGLVESITSLGVVSSAAGAGATTLNILALGLASVIGGLFIIADKLKELKKDQSEETSNQINVQEGRYQRLLGQEQNFSRHAVVVILSFIIFGLLPPVIYGFSFRKSDDRDLKIAAVAGSSLVCIVLLAAAKGHVQKPPRSYFRTVLYYVSLGVAASGTSYVVGDLFEKLMEKLGLFVSSKEFMIPFLETDLMNTNMEPAWSSF</sequence>
<evidence type="ECO:0000313" key="12">
    <source>
        <dbReference type="Proteomes" id="UP000323000"/>
    </source>
</evidence>
<comment type="catalytic activity">
    <reaction evidence="8">
        <text>Fe(2+)(in) = Fe(2+)(out)</text>
        <dbReference type="Rhea" id="RHEA:28486"/>
        <dbReference type="ChEBI" id="CHEBI:29033"/>
    </reaction>
    <physiologicalReaction direction="left-to-right" evidence="8">
        <dbReference type="Rhea" id="RHEA:28487"/>
    </physiologicalReaction>
</comment>
<dbReference type="OrthoDB" id="1924921at2759"/>
<dbReference type="GO" id="GO:0030026">
    <property type="term" value="P:intracellular manganese ion homeostasis"/>
    <property type="evidence" value="ECO:0007669"/>
    <property type="project" value="InterPro"/>
</dbReference>
<feature type="region of interest" description="Disordered" evidence="9">
    <location>
        <begin position="347"/>
        <end position="387"/>
    </location>
</feature>
<proteinExistence type="inferred from homology"/>
<dbReference type="GO" id="GO:0006826">
    <property type="term" value="P:iron ion transport"/>
    <property type="evidence" value="ECO:0007669"/>
    <property type="project" value="UniProtKB-KW"/>
</dbReference>
<dbReference type="EMBL" id="VAHF01000012">
    <property type="protein sequence ID" value="TXG49468.1"/>
    <property type="molecule type" value="Genomic_DNA"/>
</dbReference>
<dbReference type="PANTHER" id="PTHR38937">
    <property type="entry name" value="MEMBRANE PROTEIN OF ER BODY-LIKE PROTEIN"/>
    <property type="match status" value="1"/>
</dbReference>
<keyword evidence="7 10" id="KW-0472">Membrane</keyword>
<evidence type="ECO:0000256" key="2">
    <source>
        <dbReference type="ARBA" id="ARBA00007049"/>
    </source>
</evidence>
<feature type="transmembrane region" description="Helical" evidence="10">
    <location>
        <begin position="599"/>
        <end position="619"/>
    </location>
</feature>
<comment type="subcellular location">
    <subcellularLocation>
        <location evidence="1">Vacuole membrane</location>
        <topology evidence="1">Multi-pass membrane protein</topology>
    </subcellularLocation>
</comment>
<keyword evidence="3" id="KW-0406">Ion transport</keyword>
<evidence type="ECO:0000256" key="5">
    <source>
        <dbReference type="ARBA" id="ARBA00022692"/>
    </source>
</evidence>
<feature type="compositionally biased region" description="Polar residues" evidence="9">
    <location>
        <begin position="229"/>
        <end position="240"/>
    </location>
</feature>
<evidence type="ECO:0000256" key="7">
    <source>
        <dbReference type="ARBA" id="ARBA00023136"/>
    </source>
</evidence>
<keyword evidence="12" id="KW-1185">Reference proteome</keyword>
<evidence type="ECO:0000256" key="4">
    <source>
        <dbReference type="ARBA" id="ARBA00022554"/>
    </source>
</evidence>
<feature type="compositionally biased region" description="Polar residues" evidence="9">
    <location>
        <begin position="352"/>
        <end position="372"/>
    </location>
</feature>
<evidence type="ECO:0000256" key="1">
    <source>
        <dbReference type="ARBA" id="ARBA00004128"/>
    </source>
</evidence>
<feature type="compositionally biased region" description="Acidic residues" evidence="9">
    <location>
        <begin position="1"/>
        <end position="17"/>
    </location>
</feature>
<evidence type="ECO:0000256" key="8">
    <source>
        <dbReference type="ARBA" id="ARBA00044464"/>
    </source>
</evidence>
<evidence type="ECO:0000256" key="10">
    <source>
        <dbReference type="SAM" id="Phobius"/>
    </source>
</evidence>
<accession>A0A5C7GXK0</accession>
<evidence type="ECO:0000256" key="3">
    <source>
        <dbReference type="ARBA" id="ARBA00022496"/>
    </source>
</evidence>
<dbReference type="InterPro" id="IPR052843">
    <property type="entry name" value="ER_body_metal_sequester"/>
</dbReference>
<keyword evidence="3" id="KW-0408">Iron</keyword>
<reference evidence="12" key="1">
    <citation type="journal article" date="2019" name="Gigascience">
        <title>De novo genome assembly of the endangered Acer yangbiense, a plant species with extremely small populations endemic to Yunnan Province, China.</title>
        <authorList>
            <person name="Yang J."/>
            <person name="Wariss H.M."/>
            <person name="Tao L."/>
            <person name="Zhang R."/>
            <person name="Yun Q."/>
            <person name="Hollingsworth P."/>
            <person name="Dao Z."/>
            <person name="Luo G."/>
            <person name="Guo H."/>
            <person name="Ma Y."/>
            <person name="Sun W."/>
        </authorList>
    </citation>
    <scope>NUCLEOTIDE SEQUENCE [LARGE SCALE GENOMIC DNA]</scope>
    <source>
        <strain evidence="12">cv. Malutang</strain>
    </source>
</reference>
<keyword evidence="4" id="KW-0926">Vacuole</keyword>
<feature type="transmembrane region" description="Helical" evidence="10">
    <location>
        <begin position="542"/>
        <end position="560"/>
    </location>
</feature>
<dbReference type="Proteomes" id="UP000323000">
    <property type="component" value="Chromosome 12"/>
</dbReference>
<name>A0A5C7GXK0_9ROSI</name>
<evidence type="ECO:0000256" key="6">
    <source>
        <dbReference type="ARBA" id="ARBA00022989"/>
    </source>
</evidence>
<feature type="compositionally biased region" description="Polar residues" evidence="9">
    <location>
        <begin position="250"/>
        <end position="270"/>
    </location>
</feature>
<evidence type="ECO:0000256" key="9">
    <source>
        <dbReference type="SAM" id="MobiDB-lite"/>
    </source>
</evidence>
<evidence type="ECO:0008006" key="13">
    <source>
        <dbReference type="Google" id="ProtNLM"/>
    </source>
</evidence>
<dbReference type="InterPro" id="IPR008217">
    <property type="entry name" value="Ccc1_fam"/>
</dbReference>
<organism evidence="11 12">
    <name type="scientific">Acer yangbiense</name>
    <dbReference type="NCBI Taxonomy" id="1000413"/>
    <lineage>
        <taxon>Eukaryota</taxon>
        <taxon>Viridiplantae</taxon>
        <taxon>Streptophyta</taxon>
        <taxon>Embryophyta</taxon>
        <taxon>Tracheophyta</taxon>
        <taxon>Spermatophyta</taxon>
        <taxon>Magnoliopsida</taxon>
        <taxon>eudicotyledons</taxon>
        <taxon>Gunneridae</taxon>
        <taxon>Pentapetalae</taxon>
        <taxon>rosids</taxon>
        <taxon>malvids</taxon>
        <taxon>Sapindales</taxon>
        <taxon>Sapindaceae</taxon>
        <taxon>Hippocastanoideae</taxon>
        <taxon>Acereae</taxon>
        <taxon>Acer</taxon>
    </lineage>
</organism>
<keyword evidence="3" id="KW-0813">Transport</keyword>
<feature type="transmembrane region" description="Helical" evidence="10">
    <location>
        <begin position="631"/>
        <end position="651"/>
    </location>
</feature>
<dbReference type="AlphaFoldDB" id="A0A5C7GXK0"/>
<dbReference type="PANTHER" id="PTHR38937:SF2">
    <property type="entry name" value="MEMBRANE PROTEIN OF ER BODY-LIKE PROTEIN ISOFORM X1"/>
    <property type="match status" value="1"/>
</dbReference>
<comment type="caution">
    <text evidence="11">The sequence shown here is derived from an EMBL/GenBank/DDBJ whole genome shotgun (WGS) entry which is preliminary data.</text>
</comment>
<feature type="region of interest" description="Disordered" evidence="9">
    <location>
        <begin position="1"/>
        <end position="48"/>
    </location>
</feature>
<evidence type="ECO:0000313" key="11">
    <source>
        <dbReference type="EMBL" id="TXG49468.1"/>
    </source>
</evidence>
<dbReference type="GO" id="GO:0005774">
    <property type="term" value="C:vacuolar membrane"/>
    <property type="evidence" value="ECO:0007669"/>
    <property type="project" value="UniProtKB-SubCell"/>
</dbReference>
<feature type="region of interest" description="Disordered" evidence="9">
    <location>
        <begin position="399"/>
        <end position="425"/>
    </location>
</feature>
<keyword evidence="5 10" id="KW-0812">Transmembrane</keyword>
<gene>
    <name evidence="11" type="ORF">EZV62_025343</name>
</gene>